<evidence type="ECO:0000313" key="3">
    <source>
        <dbReference type="EMBL" id="GAA2135622.1"/>
    </source>
</evidence>
<dbReference type="RefSeq" id="WP_344461919.1">
    <property type="nucleotide sequence ID" value="NZ_BAAANT010000005.1"/>
</dbReference>
<evidence type="ECO:0000313" key="4">
    <source>
        <dbReference type="Proteomes" id="UP001422759"/>
    </source>
</evidence>
<evidence type="ECO:0000256" key="1">
    <source>
        <dbReference type="ARBA" id="ARBA00022729"/>
    </source>
</evidence>
<dbReference type="Pfam" id="PF00497">
    <property type="entry name" value="SBP_bac_3"/>
    <property type="match status" value="1"/>
</dbReference>
<proteinExistence type="predicted"/>
<accession>A0ABN2Z207</accession>
<keyword evidence="4" id="KW-1185">Reference proteome</keyword>
<keyword evidence="1" id="KW-0732">Signal</keyword>
<dbReference type="SUPFAM" id="SSF53850">
    <property type="entry name" value="Periplasmic binding protein-like II"/>
    <property type="match status" value="1"/>
</dbReference>
<dbReference type="SMART" id="SM00062">
    <property type="entry name" value="PBPb"/>
    <property type="match status" value="1"/>
</dbReference>
<sequence>MTASTRRRFGAVAAATVGALMLGGCGSGGGKTSLHDQLPAAVRKAGVIRVGASFTSVPVVFKNQQGQPDGLDPDIAAALEKVLGVKIEFEDAGVFANVLPGVMDKKYDIGMSGITDTRAREQGVDKDGKQVNDGVDFLDYFIAGISIVAHKGNPGRITKLDDLCGKTVVVKKGTIHDDLATSQVGVCQRLGQTLTVSEVDTDAQAIDQVRNGSAAATLTDYAKGLYNAQTVDGGQTLELVGEQLQPRPYGIAFRKSDGALRDVMTKALESLVVDRTYDGILAKRQLDAGAVQSAVVNGSS</sequence>
<reference evidence="3 4" key="1">
    <citation type="journal article" date="2019" name="Int. J. Syst. Evol. Microbiol.">
        <title>The Global Catalogue of Microorganisms (GCM) 10K type strain sequencing project: providing services to taxonomists for standard genome sequencing and annotation.</title>
        <authorList>
            <consortium name="The Broad Institute Genomics Platform"/>
            <consortium name="The Broad Institute Genome Sequencing Center for Infectious Disease"/>
            <person name="Wu L."/>
            <person name="Ma J."/>
        </authorList>
    </citation>
    <scope>NUCLEOTIDE SEQUENCE [LARGE SCALE GENOMIC DNA]</scope>
    <source>
        <strain evidence="3 4">JCM 14560</strain>
    </source>
</reference>
<dbReference type="Proteomes" id="UP001422759">
    <property type="component" value="Unassembled WGS sequence"/>
</dbReference>
<name>A0ABN2Z207_9ACTN</name>
<dbReference type="PANTHER" id="PTHR35936:SF17">
    <property type="entry name" value="ARGININE-BINDING EXTRACELLULAR PROTEIN ARTP"/>
    <property type="match status" value="1"/>
</dbReference>
<evidence type="ECO:0000259" key="2">
    <source>
        <dbReference type="SMART" id="SM00062"/>
    </source>
</evidence>
<gene>
    <name evidence="3" type="ORF">GCM10009760_14380</name>
</gene>
<dbReference type="InterPro" id="IPR001638">
    <property type="entry name" value="Solute-binding_3/MltF_N"/>
</dbReference>
<dbReference type="EMBL" id="BAAANT010000005">
    <property type="protein sequence ID" value="GAA2135622.1"/>
    <property type="molecule type" value="Genomic_DNA"/>
</dbReference>
<feature type="domain" description="Solute-binding protein family 3/N-terminal" evidence="2">
    <location>
        <begin position="47"/>
        <end position="288"/>
    </location>
</feature>
<organism evidence="3 4">
    <name type="scientific">Kitasatospora kazusensis</name>
    <dbReference type="NCBI Taxonomy" id="407974"/>
    <lineage>
        <taxon>Bacteria</taxon>
        <taxon>Bacillati</taxon>
        <taxon>Actinomycetota</taxon>
        <taxon>Actinomycetes</taxon>
        <taxon>Kitasatosporales</taxon>
        <taxon>Streptomycetaceae</taxon>
        <taxon>Kitasatospora</taxon>
    </lineage>
</organism>
<dbReference type="Gene3D" id="3.40.190.10">
    <property type="entry name" value="Periplasmic binding protein-like II"/>
    <property type="match status" value="2"/>
</dbReference>
<dbReference type="PANTHER" id="PTHR35936">
    <property type="entry name" value="MEMBRANE-BOUND LYTIC MUREIN TRANSGLYCOSYLASE F"/>
    <property type="match status" value="1"/>
</dbReference>
<comment type="caution">
    <text evidence="3">The sequence shown here is derived from an EMBL/GenBank/DDBJ whole genome shotgun (WGS) entry which is preliminary data.</text>
</comment>
<dbReference type="PROSITE" id="PS51257">
    <property type="entry name" value="PROKAR_LIPOPROTEIN"/>
    <property type="match status" value="1"/>
</dbReference>
<protein>
    <submittedName>
        <fullName evidence="3">ABC transporter substrate-binding protein</fullName>
    </submittedName>
</protein>